<dbReference type="SMART" id="SM00389">
    <property type="entry name" value="HOX"/>
    <property type="match status" value="1"/>
</dbReference>
<keyword evidence="1 2" id="KW-0539">Nucleus</keyword>
<feature type="DNA-binding region" description="Homeobox" evidence="1">
    <location>
        <begin position="99"/>
        <end position="158"/>
    </location>
</feature>
<dbReference type="Gene3D" id="1.10.10.60">
    <property type="entry name" value="Homeodomain-like"/>
    <property type="match status" value="1"/>
</dbReference>
<organism evidence="5 6">
    <name type="scientific">Hohenbuehelia grisea</name>
    <dbReference type="NCBI Taxonomy" id="104357"/>
    <lineage>
        <taxon>Eukaryota</taxon>
        <taxon>Fungi</taxon>
        <taxon>Dikarya</taxon>
        <taxon>Basidiomycota</taxon>
        <taxon>Agaricomycotina</taxon>
        <taxon>Agaricomycetes</taxon>
        <taxon>Agaricomycetidae</taxon>
        <taxon>Agaricales</taxon>
        <taxon>Pleurotineae</taxon>
        <taxon>Pleurotaceae</taxon>
        <taxon>Hohenbuehelia</taxon>
    </lineage>
</organism>
<keyword evidence="1 2" id="KW-0238">DNA-binding</keyword>
<feature type="region of interest" description="Disordered" evidence="3">
    <location>
        <begin position="26"/>
        <end position="108"/>
    </location>
</feature>
<dbReference type="Pfam" id="PF24818">
    <property type="entry name" value="PH_TRF2_HOY1"/>
    <property type="match status" value="1"/>
</dbReference>
<accession>A0ABR3JGN3</accession>
<name>A0ABR3JGN3_9AGAR</name>
<dbReference type="Pfam" id="PF00046">
    <property type="entry name" value="Homeodomain"/>
    <property type="match status" value="1"/>
</dbReference>
<protein>
    <recommendedName>
        <fullName evidence="4">Homeobox domain-containing protein</fullName>
    </recommendedName>
</protein>
<keyword evidence="6" id="KW-1185">Reference proteome</keyword>
<comment type="subcellular location">
    <subcellularLocation>
        <location evidence="1 2">Nucleus</location>
    </subcellularLocation>
</comment>
<evidence type="ECO:0000256" key="1">
    <source>
        <dbReference type="PROSITE-ProRule" id="PRU00108"/>
    </source>
</evidence>
<dbReference type="PROSITE" id="PS50071">
    <property type="entry name" value="HOMEOBOX_2"/>
    <property type="match status" value="1"/>
</dbReference>
<dbReference type="SUPFAM" id="SSF46689">
    <property type="entry name" value="Homeodomain-like"/>
    <property type="match status" value="1"/>
</dbReference>
<proteinExistence type="predicted"/>
<dbReference type="InterPro" id="IPR009057">
    <property type="entry name" value="Homeodomain-like_sf"/>
</dbReference>
<dbReference type="InterPro" id="IPR057939">
    <property type="entry name" value="TRF2_HOY1_PH"/>
</dbReference>
<evidence type="ECO:0000259" key="4">
    <source>
        <dbReference type="PROSITE" id="PS50071"/>
    </source>
</evidence>
<feature type="region of interest" description="Disordered" evidence="3">
    <location>
        <begin position="489"/>
        <end position="514"/>
    </location>
</feature>
<feature type="region of interest" description="Disordered" evidence="3">
    <location>
        <begin position="330"/>
        <end position="350"/>
    </location>
</feature>
<gene>
    <name evidence="5" type="ORF">HGRIS_003679</name>
</gene>
<sequence length="548" mass="59608">MESKHLAQHKVYSAPEARARCAPLQLDPSPFYRADDELPPESAISTPSSVSAQSPATSFIPRPPSCSSEPSDTNDDNETLCASRQGMSRRGSSTKEGKEKRKRSRVTPDQLVHLERFFAADRSPTAVRRREISDLLGMQERQTQIWRAKAKLQDGKPKGRSSSTEAPPTSPPELITGFEVDLHQLIHEDEPVTIIPCTNLAIGTWQRIASPGRSHDLIAYLCDTKRCLTWFIHSAGYGFKMELAFDTIVDTKFTNAAPGSGMATFTLSQPPIFYLENVAPTLPNGPIVRHWKRCGDWTEGQQASVILRHTLAGSAVQLAHLLRSLNSSSTGGEIPLHSPSYRTAPPSPTADLPQTPLTGFSGSEYSFSDGPVAVKLEEQERERRNSYSGPVTLSYPHTSDYASTQSSVSETFSAADLSGQSLHSTATYDGSVYRDYPKTSPPSGGFAYYYSPTARYPNAAVARNFYDESPSGPSIGIRRHASTTALHYGDRTSSSRLTAPLHPPPQLPQLTRAGSLSASSTPIISGLPAVIYHPDGAVQDQHVVADQS</sequence>
<feature type="region of interest" description="Disordered" evidence="3">
    <location>
        <begin position="149"/>
        <end position="172"/>
    </location>
</feature>
<feature type="region of interest" description="Disordered" evidence="3">
    <location>
        <begin position="1"/>
        <end position="20"/>
    </location>
</feature>
<comment type="caution">
    <text evidence="5">The sequence shown here is derived from an EMBL/GenBank/DDBJ whole genome shotgun (WGS) entry which is preliminary data.</text>
</comment>
<feature type="compositionally biased region" description="Polar residues" evidence="3">
    <location>
        <begin position="43"/>
        <end position="57"/>
    </location>
</feature>
<keyword evidence="1 2" id="KW-0371">Homeobox</keyword>
<dbReference type="Proteomes" id="UP001556367">
    <property type="component" value="Unassembled WGS sequence"/>
</dbReference>
<dbReference type="InterPro" id="IPR001356">
    <property type="entry name" value="HD"/>
</dbReference>
<dbReference type="CDD" id="cd00086">
    <property type="entry name" value="homeodomain"/>
    <property type="match status" value="1"/>
</dbReference>
<evidence type="ECO:0000313" key="6">
    <source>
        <dbReference type="Proteomes" id="UP001556367"/>
    </source>
</evidence>
<feature type="domain" description="Homeobox" evidence="4">
    <location>
        <begin position="97"/>
        <end position="157"/>
    </location>
</feature>
<evidence type="ECO:0000313" key="5">
    <source>
        <dbReference type="EMBL" id="KAL0954726.1"/>
    </source>
</evidence>
<dbReference type="EMBL" id="JASNQZ010000007">
    <property type="protein sequence ID" value="KAL0954726.1"/>
    <property type="molecule type" value="Genomic_DNA"/>
</dbReference>
<evidence type="ECO:0000256" key="3">
    <source>
        <dbReference type="SAM" id="MobiDB-lite"/>
    </source>
</evidence>
<reference evidence="6" key="1">
    <citation type="submission" date="2024-06" db="EMBL/GenBank/DDBJ databases">
        <title>Multi-omics analyses provide insights into the biosynthesis of the anticancer antibiotic pleurotin in Hohenbuehelia grisea.</title>
        <authorList>
            <person name="Weaver J.A."/>
            <person name="Alberti F."/>
        </authorList>
    </citation>
    <scope>NUCLEOTIDE SEQUENCE [LARGE SCALE GENOMIC DNA]</scope>
    <source>
        <strain evidence="6">T-177</strain>
    </source>
</reference>
<evidence type="ECO:0000256" key="2">
    <source>
        <dbReference type="RuleBase" id="RU000682"/>
    </source>
</evidence>